<dbReference type="Gene3D" id="1.10.10.10">
    <property type="entry name" value="Winged helix-like DNA-binding domain superfamily/Winged helix DNA-binding domain"/>
    <property type="match status" value="1"/>
</dbReference>
<dbReference type="InterPro" id="IPR036388">
    <property type="entry name" value="WH-like_DNA-bd_sf"/>
</dbReference>
<evidence type="ECO:0000313" key="4">
    <source>
        <dbReference type="Proteomes" id="UP001321498"/>
    </source>
</evidence>
<evidence type="ECO:0000313" key="3">
    <source>
        <dbReference type="EMBL" id="BDZ44896.1"/>
    </source>
</evidence>
<dbReference type="PANTHER" id="PTHR33164:SF43">
    <property type="entry name" value="HTH-TYPE TRANSCRIPTIONAL REPRESSOR YETL"/>
    <property type="match status" value="1"/>
</dbReference>
<dbReference type="Pfam" id="PF12802">
    <property type="entry name" value="MarR_2"/>
    <property type="match status" value="1"/>
</dbReference>
<dbReference type="InterPro" id="IPR036390">
    <property type="entry name" value="WH_DNA-bd_sf"/>
</dbReference>
<dbReference type="InterPro" id="IPR000835">
    <property type="entry name" value="HTH_MarR-typ"/>
</dbReference>
<feature type="region of interest" description="Disordered" evidence="1">
    <location>
        <begin position="1"/>
        <end position="36"/>
    </location>
</feature>
<dbReference type="PRINTS" id="PR00598">
    <property type="entry name" value="HTHMARR"/>
</dbReference>
<proteinExistence type="predicted"/>
<evidence type="ECO:0000259" key="2">
    <source>
        <dbReference type="PROSITE" id="PS50995"/>
    </source>
</evidence>
<accession>A0ABN6XMK2</accession>
<keyword evidence="4" id="KW-1185">Reference proteome</keyword>
<dbReference type="SMART" id="SM00347">
    <property type="entry name" value="HTH_MARR"/>
    <property type="match status" value="1"/>
</dbReference>
<dbReference type="SUPFAM" id="SSF46785">
    <property type="entry name" value="Winged helix' DNA-binding domain"/>
    <property type="match status" value="1"/>
</dbReference>
<gene>
    <name evidence="3" type="ORF">GCM10025866_08050</name>
</gene>
<evidence type="ECO:0000256" key="1">
    <source>
        <dbReference type="SAM" id="MobiDB-lite"/>
    </source>
</evidence>
<dbReference type="PROSITE" id="PS50995">
    <property type="entry name" value="HTH_MARR_2"/>
    <property type="match status" value="1"/>
</dbReference>
<reference evidence="4" key="1">
    <citation type="journal article" date="2019" name="Int. J. Syst. Evol. Microbiol.">
        <title>The Global Catalogue of Microorganisms (GCM) 10K type strain sequencing project: providing services to taxonomists for standard genome sequencing and annotation.</title>
        <authorList>
            <consortium name="The Broad Institute Genomics Platform"/>
            <consortium name="The Broad Institute Genome Sequencing Center for Infectious Disease"/>
            <person name="Wu L."/>
            <person name="Ma J."/>
        </authorList>
    </citation>
    <scope>NUCLEOTIDE SEQUENCE [LARGE SCALE GENOMIC DNA]</scope>
    <source>
        <strain evidence="4">NBRC 108725</strain>
    </source>
</reference>
<feature type="compositionally biased region" description="Low complexity" evidence="1">
    <location>
        <begin position="27"/>
        <end position="36"/>
    </location>
</feature>
<feature type="domain" description="HTH marR-type" evidence="2">
    <location>
        <begin position="37"/>
        <end position="177"/>
    </location>
</feature>
<protein>
    <recommendedName>
        <fullName evidence="2">HTH marR-type domain-containing protein</fullName>
    </recommendedName>
</protein>
<sequence>MSDLDDVDVHDEGKSPVSDVETDADARAATAPAGGASSALARETAMAIMALMRSVDNYRYRAATDAQVSITELRALGRISIAGGLSPKELARTLDLTTGTVTALLDRLERAELVTRKAHERDRRMLTIQLTEKGLAKISEVIEDFSVRVGDTAADLPPETLVLARDFFLQLNEQLRADAASWRRAPDAPLL</sequence>
<organism evidence="3 4">
    <name type="scientific">Naasia aerilata</name>
    <dbReference type="NCBI Taxonomy" id="1162966"/>
    <lineage>
        <taxon>Bacteria</taxon>
        <taxon>Bacillati</taxon>
        <taxon>Actinomycetota</taxon>
        <taxon>Actinomycetes</taxon>
        <taxon>Micrococcales</taxon>
        <taxon>Microbacteriaceae</taxon>
        <taxon>Naasia</taxon>
    </lineage>
</organism>
<name>A0ABN6XMK2_9MICO</name>
<dbReference type="InterPro" id="IPR039422">
    <property type="entry name" value="MarR/SlyA-like"/>
</dbReference>
<dbReference type="EMBL" id="AP027731">
    <property type="protein sequence ID" value="BDZ44896.1"/>
    <property type="molecule type" value="Genomic_DNA"/>
</dbReference>
<dbReference type="Proteomes" id="UP001321498">
    <property type="component" value="Chromosome"/>
</dbReference>
<dbReference type="PANTHER" id="PTHR33164">
    <property type="entry name" value="TRANSCRIPTIONAL REGULATOR, MARR FAMILY"/>
    <property type="match status" value="1"/>
</dbReference>